<dbReference type="Proteomes" id="UP000823749">
    <property type="component" value="Chromosome 2"/>
</dbReference>
<dbReference type="EMBL" id="JACTNZ010000002">
    <property type="protein sequence ID" value="KAG5562769.1"/>
    <property type="molecule type" value="Genomic_DNA"/>
</dbReference>
<name>A0AAV6LED3_9ERIC</name>
<keyword evidence="1" id="KW-0238">DNA-binding</keyword>
<dbReference type="SUPFAM" id="SSF53098">
    <property type="entry name" value="Ribonuclease H-like"/>
    <property type="match status" value="1"/>
</dbReference>
<dbReference type="AlphaFoldDB" id="A0AAV6LED3"/>
<dbReference type="PANTHER" id="PTHR46481">
    <property type="entry name" value="ZINC FINGER BED DOMAIN-CONTAINING PROTEIN 4"/>
    <property type="match status" value="1"/>
</dbReference>
<evidence type="ECO:0000313" key="5">
    <source>
        <dbReference type="Proteomes" id="UP000823749"/>
    </source>
</evidence>
<dbReference type="InterPro" id="IPR025525">
    <property type="entry name" value="hAT-like_transposase_RNase-H"/>
</dbReference>
<evidence type="ECO:0000313" key="4">
    <source>
        <dbReference type="EMBL" id="KAG5562769.1"/>
    </source>
</evidence>
<evidence type="ECO:0000256" key="1">
    <source>
        <dbReference type="ARBA" id="ARBA00023125"/>
    </source>
</evidence>
<evidence type="ECO:0000259" key="3">
    <source>
        <dbReference type="Pfam" id="PF14372"/>
    </source>
</evidence>
<feature type="domain" description="hAT-like transposase RNase-H fold" evidence="3">
    <location>
        <begin position="276"/>
        <end position="353"/>
    </location>
</feature>
<feature type="region of interest" description="Disordered" evidence="2">
    <location>
        <begin position="26"/>
        <end position="58"/>
    </location>
</feature>
<dbReference type="Pfam" id="PF14372">
    <property type="entry name" value="hAT-like_RNase-H"/>
    <property type="match status" value="1"/>
</dbReference>
<reference evidence="4" key="1">
    <citation type="submission" date="2020-08" db="EMBL/GenBank/DDBJ databases">
        <title>Plant Genome Project.</title>
        <authorList>
            <person name="Zhang R.-G."/>
        </authorList>
    </citation>
    <scope>NUCLEOTIDE SEQUENCE</scope>
    <source>
        <strain evidence="4">WSP0</strain>
        <tissue evidence="4">Leaf</tissue>
    </source>
</reference>
<gene>
    <name evidence="4" type="ORF">RHGRI_005483</name>
</gene>
<proteinExistence type="predicted"/>
<accession>A0AAV6LED3</accession>
<comment type="caution">
    <text evidence="4">The sequence shown here is derived from an EMBL/GenBank/DDBJ whole genome shotgun (WGS) entry which is preliminary data.</text>
</comment>
<sequence length="377" mass="43493">MQRFVTRTAERLTSEVWKYFDILEKPKKENDPDNENDPKNPDDNENDPENPKFDDDEPERCKCRTLRSLPGRVCLTFDLWTSIATNGYMSLTAHFIDANWVLHMRFLNFSYMPPPHSGVALKEKVYDLLGKWGIENKLFSFTLDNASANDVLVDLLKNHLNLNSALVDKGSCFHNCCYVHILNLVVQVGLKEIDVVDKIRECVKNMKGSQARKQKLLDCVAQYSLDFKRGLRQDVPTRWKSTYLMLASAIYYRHAFASCNLVTRILSIVLLKRNGVCAIQFLLNKEMNSTDPFMRKMATQIMVKFDKYWSEHSVILAIAVIFDPHFKFQLVEYSYGKLYEIDNVKLDDVIEDIMNLNLDNDQSESVGCSSSVINVEP</sequence>
<dbReference type="InterPro" id="IPR012337">
    <property type="entry name" value="RNaseH-like_sf"/>
</dbReference>
<evidence type="ECO:0000256" key="2">
    <source>
        <dbReference type="SAM" id="MobiDB-lite"/>
    </source>
</evidence>
<dbReference type="GO" id="GO:0003677">
    <property type="term" value="F:DNA binding"/>
    <property type="evidence" value="ECO:0007669"/>
    <property type="project" value="UniProtKB-KW"/>
</dbReference>
<organism evidence="4 5">
    <name type="scientific">Rhododendron griersonianum</name>
    <dbReference type="NCBI Taxonomy" id="479676"/>
    <lineage>
        <taxon>Eukaryota</taxon>
        <taxon>Viridiplantae</taxon>
        <taxon>Streptophyta</taxon>
        <taxon>Embryophyta</taxon>
        <taxon>Tracheophyta</taxon>
        <taxon>Spermatophyta</taxon>
        <taxon>Magnoliopsida</taxon>
        <taxon>eudicotyledons</taxon>
        <taxon>Gunneridae</taxon>
        <taxon>Pentapetalae</taxon>
        <taxon>asterids</taxon>
        <taxon>Ericales</taxon>
        <taxon>Ericaceae</taxon>
        <taxon>Ericoideae</taxon>
        <taxon>Rhodoreae</taxon>
        <taxon>Rhododendron</taxon>
    </lineage>
</organism>
<feature type="compositionally biased region" description="Acidic residues" evidence="2">
    <location>
        <begin position="43"/>
        <end position="58"/>
    </location>
</feature>
<keyword evidence="5" id="KW-1185">Reference proteome</keyword>
<dbReference type="PANTHER" id="PTHR46481:SF6">
    <property type="entry name" value="ZINC FINGER BED DOMAIN-CONTAINING PROTEIN RICESLEEPER 2-LIKE"/>
    <property type="match status" value="1"/>
</dbReference>
<feature type="compositionally biased region" description="Basic and acidic residues" evidence="2">
    <location>
        <begin position="26"/>
        <end position="42"/>
    </location>
</feature>
<protein>
    <recommendedName>
        <fullName evidence="3">hAT-like transposase RNase-H fold domain-containing protein</fullName>
    </recommendedName>
</protein>
<dbReference type="InterPro" id="IPR052035">
    <property type="entry name" value="ZnF_BED_domain_contain"/>
</dbReference>